<dbReference type="Pfam" id="PF02012">
    <property type="entry name" value="BNR"/>
    <property type="match status" value="1"/>
</dbReference>
<dbReference type="Proteomes" id="UP000635885">
    <property type="component" value="Unassembled WGS sequence"/>
</dbReference>
<dbReference type="PROSITE" id="PS51257">
    <property type="entry name" value="PROKAR_LIPOPROTEIN"/>
    <property type="match status" value="1"/>
</dbReference>
<keyword evidence="5" id="KW-1185">Reference proteome</keyword>
<evidence type="ECO:0000313" key="4">
    <source>
        <dbReference type="EMBL" id="GGC43879.1"/>
    </source>
</evidence>
<comment type="caution">
    <text evidence="4">The sequence shown here is derived from an EMBL/GenBank/DDBJ whole genome shotgun (WGS) entry which is preliminary data.</text>
</comment>
<keyword evidence="1" id="KW-0602">Photosynthesis</keyword>
<keyword evidence="2" id="KW-0604">Photosystem II</keyword>
<dbReference type="InterPro" id="IPR028203">
    <property type="entry name" value="PSII_CF48-like_dom"/>
</dbReference>
<gene>
    <name evidence="4" type="ORF">GCM10010993_22980</name>
</gene>
<dbReference type="RefSeq" id="WP_188442995.1">
    <property type="nucleotide sequence ID" value="NZ_BMFD01000007.1"/>
</dbReference>
<dbReference type="PANTHER" id="PTHR47199:SF2">
    <property type="entry name" value="PHOTOSYSTEM II STABILITY_ASSEMBLY FACTOR HCF136, CHLOROPLASTIC"/>
    <property type="match status" value="1"/>
</dbReference>
<dbReference type="InterPro" id="IPR002860">
    <property type="entry name" value="BNR_rpt"/>
</dbReference>
<dbReference type="Gene3D" id="2.130.10.10">
    <property type="entry name" value="YVTN repeat-like/Quinoprotein amine dehydrogenase"/>
    <property type="match status" value="2"/>
</dbReference>
<evidence type="ECO:0000313" key="5">
    <source>
        <dbReference type="Proteomes" id="UP000635885"/>
    </source>
</evidence>
<evidence type="ECO:0000256" key="1">
    <source>
        <dbReference type="ARBA" id="ARBA00022531"/>
    </source>
</evidence>
<dbReference type="Pfam" id="PF14870">
    <property type="entry name" value="PSII_BNR"/>
    <property type="match status" value="1"/>
</dbReference>
<dbReference type="SUPFAM" id="SSF110296">
    <property type="entry name" value="Oligoxyloglucan reducing end-specific cellobiohydrolase"/>
    <property type="match status" value="1"/>
</dbReference>
<sequence length="346" mass="37315">MKFKFLLAIGIISSFAACNSERKGEIITEPTGWEIVETPVNASIRGLSPLTSEIIWASGSGGTWLLTIDGGQSWSTGIIAGLDSVDFRDIEGLDANTAIAIAAGQPAVIYKTTDSGATWQKKFEGPETAFLDGIAFHKDQKGYVIGDPIDGKWMVLETIDAGETWTWIESSPMAEPGEGSFAASGSTILADQDHIWFASGGIKSKVYMSTDGGHDWEISETPIIQGEPSQGIFSITKLDNSNLIAVGGDYLQPDLALNNTIYSKEMGKNWELVSSSYPSGYRSGVTYFPRFHWAISVGTNGSDYSVDGGINWQKFSDEGFHAVFMDKAQGSIWASGLDGKIARLVY</sequence>
<dbReference type="EMBL" id="BMFD01000007">
    <property type="protein sequence ID" value="GGC43879.1"/>
    <property type="molecule type" value="Genomic_DNA"/>
</dbReference>
<evidence type="ECO:0000259" key="3">
    <source>
        <dbReference type="Pfam" id="PF14870"/>
    </source>
</evidence>
<reference evidence="5" key="1">
    <citation type="journal article" date="2019" name="Int. J. Syst. Evol. Microbiol.">
        <title>The Global Catalogue of Microorganisms (GCM) 10K type strain sequencing project: providing services to taxonomists for standard genome sequencing and annotation.</title>
        <authorList>
            <consortium name="The Broad Institute Genomics Platform"/>
            <consortium name="The Broad Institute Genome Sequencing Center for Infectious Disease"/>
            <person name="Wu L."/>
            <person name="Ma J."/>
        </authorList>
    </citation>
    <scope>NUCLEOTIDE SEQUENCE [LARGE SCALE GENOMIC DNA]</scope>
    <source>
        <strain evidence="5">CGMCC 1.12479</strain>
    </source>
</reference>
<accession>A0ABQ1MNH6</accession>
<dbReference type="PANTHER" id="PTHR47199">
    <property type="entry name" value="PHOTOSYSTEM II STABILITY/ASSEMBLY FACTOR HCF136, CHLOROPLASTIC"/>
    <property type="match status" value="1"/>
</dbReference>
<name>A0ABQ1MNH6_9BACT</name>
<proteinExistence type="predicted"/>
<dbReference type="InterPro" id="IPR015943">
    <property type="entry name" value="WD40/YVTN_repeat-like_dom_sf"/>
</dbReference>
<protein>
    <submittedName>
        <fullName evidence="4">Oxidoreductase</fullName>
    </submittedName>
</protein>
<feature type="domain" description="Photosynthesis system II assembly factor Ycf48/Hcf136-like" evidence="3">
    <location>
        <begin position="31"/>
        <end position="121"/>
    </location>
</feature>
<organism evidence="4 5">
    <name type="scientific">Belliella aquatica</name>
    <dbReference type="NCBI Taxonomy" id="1323734"/>
    <lineage>
        <taxon>Bacteria</taxon>
        <taxon>Pseudomonadati</taxon>
        <taxon>Bacteroidota</taxon>
        <taxon>Cytophagia</taxon>
        <taxon>Cytophagales</taxon>
        <taxon>Cyclobacteriaceae</taxon>
        <taxon>Belliella</taxon>
    </lineage>
</organism>
<evidence type="ECO:0000256" key="2">
    <source>
        <dbReference type="ARBA" id="ARBA00023276"/>
    </source>
</evidence>